<comment type="cofactor">
    <cofactor evidence="2">
        <name>Mg(2+)</name>
        <dbReference type="ChEBI" id="CHEBI:18420"/>
    </cofactor>
</comment>
<dbReference type="Proteomes" id="UP000001572">
    <property type="component" value="Chromosome"/>
</dbReference>
<dbReference type="InterPro" id="IPR024084">
    <property type="entry name" value="IsoPropMal-DH-like_dom"/>
</dbReference>
<dbReference type="PANTHER" id="PTHR43275:SF1">
    <property type="entry name" value="D-MALATE DEHYDROGENASE [DECARBOXYLATING]"/>
    <property type="match status" value="1"/>
</dbReference>
<feature type="domain" description="Isopropylmalate dehydrogenase-like" evidence="10">
    <location>
        <begin position="7"/>
        <end position="352"/>
    </location>
</feature>
<name>A6TVY4_ALKMQ</name>
<dbReference type="RefSeq" id="WP_012065300.1">
    <property type="nucleotide sequence ID" value="NC_009633.1"/>
</dbReference>
<comment type="similarity">
    <text evidence="3">Belongs to the isocitrate and isopropylmalate dehydrogenases family.</text>
</comment>
<keyword evidence="5" id="KW-0479">Metal-binding</keyword>
<dbReference type="NCBIfam" id="TIGR02089">
    <property type="entry name" value="TTC"/>
    <property type="match status" value="1"/>
</dbReference>
<evidence type="ECO:0000256" key="8">
    <source>
        <dbReference type="ARBA" id="ARBA00023211"/>
    </source>
</evidence>
<accession>A6TVY4</accession>
<evidence type="ECO:0000256" key="4">
    <source>
        <dbReference type="ARBA" id="ARBA00013126"/>
    </source>
</evidence>
<evidence type="ECO:0000256" key="2">
    <source>
        <dbReference type="ARBA" id="ARBA00001946"/>
    </source>
</evidence>
<comment type="catalytic activity">
    <reaction evidence="9">
        <text>(R)-malate + NAD(+) = pyruvate + CO2 + NADH</text>
        <dbReference type="Rhea" id="RHEA:18365"/>
        <dbReference type="ChEBI" id="CHEBI:15361"/>
        <dbReference type="ChEBI" id="CHEBI:15588"/>
        <dbReference type="ChEBI" id="CHEBI:16526"/>
        <dbReference type="ChEBI" id="CHEBI:57540"/>
        <dbReference type="ChEBI" id="CHEBI:57945"/>
        <dbReference type="EC" id="1.1.1.83"/>
    </reaction>
</comment>
<dbReference type="GO" id="GO:0051287">
    <property type="term" value="F:NAD binding"/>
    <property type="evidence" value="ECO:0007669"/>
    <property type="project" value="InterPro"/>
</dbReference>
<protein>
    <recommendedName>
        <fullName evidence="4">D-malate dehydrogenase (decarboxylating)</fullName>
        <ecNumber evidence="4">1.1.1.83</ecNumber>
    </recommendedName>
</protein>
<dbReference type="PROSITE" id="PS00470">
    <property type="entry name" value="IDH_IMDH"/>
    <property type="match status" value="1"/>
</dbReference>
<evidence type="ECO:0000256" key="7">
    <source>
        <dbReference type="ARBA" id="ARBA00023027"/>
    </source>
</evidence>
<dbReference type="Pfam" id="PF00180">
    <property type="entry name" value="Iso_dh"/>
    <property type="match status" value="1"/>
</dbReference>
<dbReference type="Gene3D" id="3.40.718.10">
    <property type="entry name" value="Isopropylmalate Dehydrogenase"/>
    <property type="match status" value="1"/>
</dbReference>
<evidence type="ECO:0000256" key="1">
    <source>
        <dbReference type="ARBA" id="ARBA00001936"/>
    </source>
</evidence>
<dbReference type="EMBL" id="CP000724">
    <property type="protein sequence ID" value="ABR50352.1"/>
    <property type="molecule type" value="Genomic_DNA"/>
</dbReference>
<keyword evidence="12" id="KW-1185">Reference proteome</keyword>
<evidence type="ECO:0000256" key="3">
    <source>
        <dbReference type="ARBA" id="ARBA00007769"/>
    </source>
</evidence>
<dbReference type="eggNOG" id="COG0473">
    <property type="taxonomic scope" value="Bacteria"/>
</dbReference>
<evidence type="ECO:0000256" key="6">
    <source>
        <dbReference type="ARBA" id="ARBA00023002"/>
    </source>
</evidence>
<keyword evidence="7" id="KW-0520">NAD</keyword>
<evidence type="ECO:0000256" key="5">
    <source>
        <dbReference type="ARBA" id="ARBA00022723"/>
    </source>
</evidence>
<organism evidence="11 12">
    <name type="scientific">Alkaliphilus metalliredigens (strain QYMF)</name>
    <dbReference type="NCBI Taxonomy" id="293826"/>
    <lineage>
        <taxon>Bacteria</taxon>
        <taxon>Bacillati</taxon>
        <taxon>Bacillota</taxon>
        <taxon>Clostridia</taxon>
        <taxon>Peptostreptococcales</taxon>
        <taxon>Natronincolaceae</taxon>
        <taxon>Alkaliphilus</taxon>
    </lineage>
</organism>
<dbReference type="SUPFAM" id="SSF53659">
    <property type="entry name" value="Isocitrate/Isopropylmalate dehydrogenase-like"/>
    <property type="match status" value="1"/>
</dbReference>
<sequence>MIMKKFKIAVIPGDGIGNEVTAEGVKVLNTYAEIKGNVEFSYEYFPWGCEYYLKTGKMMDDDGLKTLEAFDAILLGAVGDPSVPDHISLHGLLINIRQGFNQSINLRPIKLLQGAPCPLKDKGPQDIDFTVIRENVEGEYAGVGGFRFPGRPEEVALQTSVFSRKNTEKVMDYAFKLARKRKKFNKVTNVTKSNALNYSMVFWDKIFEEIATNYKDIKTETTHVDAVSMYFIQKPEVYDVLVASNLFGDIITDLGAALQGGLGFAASANLNLEKEYPSMFEPVHGSAPDIKGKQLANPIAMIWTAKMLLDFLLEEDDTEMIIDAITAVLQEEKTLTPDLKGKAKTHEVGDAICGKLKEIMNAKI</sequence>
<dbReference type="STRING" id="293826.Amet_4274"/>
<dbReference type="SMART" id="SM01329">
    <property type="entry name" value="Iso_dh"/>
    <property type="match status" value="1"/>
</dbReference>
<dbReference type="PANTHER" id="PTHR43275">
    <property type="entry name" value="D-MALATE DEHYDROGENASE [DECARBOXYLATING]"/>
    <property type="match status" value="1"/>
</dbReference>
<reference evidence="12" key="1">
    <citation type="journal article" date="2016" name="Genome Announc.">
        <title>Complete genome sequence of Alkaliphilus metalliredigens strain QYMF, an alkaliphilic and metal-reducing bacterium isolated from borax-contaminated leachate ponds.</title>
        <authorList>
            <person name="Hwang C."/>
            <person name="Copeland A."/>
            <person name="Lucas S."/>
            <person name="Lapidus A."/>
            <person name="Barry K."/>
            <person name="Detter J.C."/>
            <person name="Glavina Del Rio T."/>
            <person name="Hammon N."/>
            <person name="Israni S."/>
            <person name="Dalin E."/>
            <person name="Tice H."/>
            <person name="Pitluck S."/>
            <person name="Chertkov O."/>
            <person name="Brettin T."/>
            <person name="Bruce D."/>
            <person name="Han C."/>
            <person name="Schmutz J."/>
            <person name="Larimer F."/>
            <person name="Land M.L."/>
            <person name="Hauser L."/>
            <person name="Kyrpides N."/>
            <person name="Mikhailova N."/>
            <person name="Ye Q."/>
            <person name="Zhou J."/>
            <person name="Richardson P."/>
            <person name="Fields M.W."/>
        </authorList>
    </citation>
    <scope>NUCLEOTIDE SEQUENCE [LARGE SCALE GENOMIC DNA]</scope>
    <source>
        <strain evidence="12">QYMF</strain>
    </source>
</reference>
<dbReference type="AlphaFoldDB" id="A6TVY4"/>
<dbReference type="KEGG" id="amt:Amet_4274"/>
<keyword evidence="8" id="KW-0464">Manganese</keyword>
<dbReference type="HOGENOM" id="CLU_031953_0_1_9"/>
<dbReference type="NCBIfam" id="NF002898">
    <property type="entry name" value="PRK03437.1"/>
    <property type="match status" value="1"/>
</dbReference>
<dbReference type="GO" id="GO:0000287">
    <property type="term" value="F:magnesium ion binding"/>
    <property type="evidence" value="ECO:0007669"/>
    <property type="project" value="InterPro"/>
</dbReference>
<evidence type="ECO:0000259" key="10">
    <source>
        <dbReference type="SMART" id="SM01329"/>
    </source>
</evidence>
<dbReference type="InterPro" id="IPR019818">
    <property type="entry name" value="IsoCit/isopropylmalate_DH_CS"/>
</dbReference>
<dbReference type="InterPro" id="IPR011829">
    <property type="entry name" value="TTC_DH"/>
</dbReference>
<dbReference type="EC" id="1.1.1.83" evidence="4"/>
<keyword evidence="6" id="KW-0560">Oxidoreductase</keyword>
<dbReference type="InterPro" id="IPR050501">
    <property type="entry name" value="ICDH/IPMDH"/>
</dbReference>
<evidence type="ECO:0000313" key="12">
    <source>
        <dbReference type="Proteomes" id="UP000001572"/>
    </source>
</evidence>
<evidence type="ECO:0000256" key="9">
    <source>
        <dbReference type="ARBA" id="ARBA00049301"/>
    </source>
</evidence>
<gene>
    <name evidence="11" type="ordered locus">Amet_4274</name>
</gene>
<dbReference type="GO" id="GO:0046553">
    <property type="term" value="F:D-malate dehydrogenase (decarboxylating) (NAD+) activity"/>
    <property type="evidence" value="ECO:0007669"/>
    <property type="project" value="UniProtKB-EC"/>
</dbReference>
<evidence type="ECO:0000313" key="11">
    <source>
        <dbReference type="EMBL" id="ABR50352.1"/>
    </source>
</evidence>
<comment type="cofactor">
    <cofactor evidence="1">
        <name>Mn(2+)</name>
        <dbReference type="ChEBI" id="CHEBI:29035"/>
    </cofactor>
</comment>
<proteinExistence type="inferred from homology"/>